<keyword evidence="2" id="KW-1185">Reference proteome</keyword>
<dbReference type="GO" id="GO:0006436">
    <property type="term" value="P:tryptophanyl-tRNA aminoacylation"/>
    <property type="evidence" value="ECO:0007669"/>
    <property type="project" value="TreeGrafter"/>
</dbReference>
<dbReference type="PANTHER" id="PTHR10055">
    <property type="entry name" value="TRYPTOPHANYL-TRNA SYNTHETASE"/>
    <property type="match status" value="1"/>
</dbReference>
<organism evidence="1 2">
    <name type="scientific">Paramecium primaurelia</name>
    <dbReference type="NCBI Taxonomy" id="5886"/>
    <lineage>
        <taxon>Eukaryota</taxon>
        <taxon>Sar</taxon>
        <taxon>Alveolata</taxon>
        <taxon>Ciliophora</taxon>
        <taxon>Intramacronucleata</taxon>
        <taxon>Oligohymenophorea</taxon>
        <taxon>Peniculida</taxon>
        <taxon>Parameciidae</taxon>
        <taxon>Paramecium</taxon>
    </lineage>
</organism>
<sequence length="61" mass="7457">MHECHLMPFIFTKYLQDDFDVPVMIQLSNDQKFFHKSQTIFKEYQRYGDEMLKTLQHVDSI</sequence>
<dbReference type="Proteomes" id="UP000688137">
    <property type="component" value="Unassembled WGS sequence"/>
</dbReference>
<comment type="caution">
    <text evidence="1">The sequence shown here is derived from an EMBL/GenBank/DDBJ whole genome shotgun (WGS) entry which is preliminary data.</text>
</comment>
<proteinExistence type="predicted"/>
<gene>
    <name evidence="1" type="ORF">PPRIM_AZ9-3.1.T0060336</name>
</gene>
<accession>A0A8S1JPJ2</accession>
<evidence type="ECO:0000313" key="1">
    <source>
        <dbReference type="EMBL" id="CAD8044254.1"/>
    </source>
</evidence>
<evidence type="ECO:0000313" key="2">
    <source>
        <dbReference type="Proteomes" id="UP000688137"/>
    </source>
</evidence>
<dbReference type="PANTHER" id="PTHR10055:SF1">
    <property type="entry name" value="TRYPTOPHAN--TRNA LIGASE, CYTOPLASMIC"/>
    <property type="match status" value="1"/>
</dbReference>
<protein>
    <submittedName>
        <fullName evidence="1">Uncharacterized protein</fullName>
    </submittedName>
</protein>
<dbReference type="EMBL" id="CAJJDM010000003">
    <property type="protein sequence ID" value="CAD8044254.1"/>
    <property type="molecule type" value="Genomic_DNA"/>
</dbReference>
<dbReference type="GO" id="GO:0004830">
    <property type="term" value="F:tryptophan-tRNA ligase activity"/>
    <property type="evidence" value="ECO:0007669"/>
    <property type="project" value="TreeGrafter"/>
</dbReference>
<name>A0A8S1JPJ2_PARPR</name>
<reference evidence="1" key="1">
    <citation type="submission" date="2021-01" db="EMBL/GenBank/DDBJ databases">
        <authorList>
            <consortium name="Genoscope - CEA"/>
            <person name="William W."/>
        </authorList>
    </citation>
    <scope>NUCLEOTIDE SEQUENCE</scope>
</reference>
<dbReference type="GO" id="GO:0005737">
    <property type="term" value="C:cytoplasm"/>
    <property type="evidence" value="ECO:0007669"/>
    <property type="project" value="TreeGrafter"/>
</dbReference>
<dbReference type="AlphaFoldDB" id="A0A8S1JPJ2"/>